<dbReference type="Proteomes" id="UP000716322">
    <property type="component" value="Unassembled WGS sequence"/>
</dbReference>
<name>A0ABX0P7I5_9BURK</name>
<evidence type="ECO:0000313" key="2">
    <source>
        <dbReference type="Proteomes" id="UP000716322"/>
    </source>
</evidence>
<accession>A0ABX0P7I5</accession>
<reference evidence="1 2" key="1">
    <citation type="submission" date="2020-03" db="EMBL/GenBank/DDBJ databases">
        <title>Genome sequence of strain Massilia sp. TW-1.</title>
        <authorList>
            <person name="Chaudhary D.K."/>
        </authorList>
    </citation>
    <scope>NUCLEOTIDE SEQUENCE [LARGE SCALE GENOMIC DNA]</scope>
    <source>
        <strain evidence="1 2">TW-1</strain>
    </source>
</reference>
<keyword evidence="2" id="KW-1185">Reference proteome</keyword>
<proteinExistence type="predicted"/>
<organism evidence="1 2">
    <name type="scientific">Telluria antibiotica</name>
    <dbReference type="NCBI Taxonomy" id="2717319"/>
    <lineage>
        <taxon>Bacteria</taxon>
        <taxon>Pseudomonadati</taxon>
        <taxon>Pseudomonadota</taxon>
        <taxon>Betaproteobacteria</taxon>
        <taxon>Burkholderiales</taxon>
        <taxon>Oxalobacteraceae</taxon>
        <taxon>Telluria group</taxon>
        <taxon>Telluria</taxon>
    </lineage>
</organism>
<protein>
    <submittedName>
        <fullName evidence="1">Uncharacterized protein</fullName>
    </submittedName>
</protein>
<comment type="caution">
    <text evidence="1">The sequence shown here is derived from an EMBL/GenBank/DDBJ whole genome shotgun (WGS) entry which is preliminary data.</text>
</comment>
<dbReference type="EMBL" id="JAAQOM010000002">
    <property type="protein sequence ID" value="NIA52802.1"/>
    <property type="molecule type" value="Genomic_DNA"/>
</dbReference>
<gene>
    <name evidence="1" type="ORF">HAV22_03935</name>
</gene>
<dbReference type="RefSeq" id="WP_166856724.1">
    <property type="nucleotide sequence ID" value="NZ_JAAQOM010000002.1"/>
</dbReference>
<evidence type="ECO:0000313" key="1">
    <source>
        <dbReference type="EMBL" id="NIA52802.1"/>
    </source>
</evidence>
<sequence>MEKRSDYKTALLIEAAIHEAQEERRSPARALAALGVPFDVAMRVLTRPDERRHVVPPPRSAGAQG</sequence>